<sequence>MTNDLDWKELLLEQAEWHWHNQLRPRLNGLTDDEYRWEPVDGAWNVRPRGTGATAVGSGDHVLDWEYPAPEPAPVTTIAWRIAHLVVGVYGMRVALLFGGPPMSHASHEYPGDAATALRQLDTVYEAWIDGIRKSDLSRPCGPGTGMDEDYPMAALVLHVHRELIHHGAEIALLRDLYRGSTDRGR</sequence>
<dbReference type="Proteomes" id="UP000256269">
    <property type="component" value="Unassembled WGS sequence"/>
</dbReference>
<comment type="caution">
    <text evidence="2">The sequence shown here is derived from an EMBL/GenBank/DDBJ whole genome shotgun (WGS) entry which is preliminary data.</text>
</comment>
<keyword evidence="3" id="KW-1185">Reference proteome</keyword>
<gene>
    <name evidence="2" type="ORF">BCF44_12382</name>
</gene>
<name>A0A3E0GW39_9PSEU</name>
<feature type="domain" description="DinB-like" evidence="1">
    <location>
        <begin position="64"/>
        <end position="171"/>
    </location>
</feature>
<evidence type="ECO:0000313" key="2">
    <source>
        <dbReference type="EMBL" id="REH30723.1"/>
    </source>
</evidence>
<dbReference type="Gene3D" id="1.20.120.450">
    <property type="entry name" value="dinb family like domain"/>
    <property type="match status" value="1"/>
</dbReference>
<organism evidence="2 3">
    <name type="scientific">Kutzneria buriramensis</name>
    <dbReference type="NCBI Taxonomy" id="1045776"/>
    <lineage>
        <taxon>Bacteria</taxon>
        <taxon>Bacillati</taxon>
        <taxon>Actinomycetota</taxon>
        <taxon>Actinomycetes</taxon>
        <taxon>Pseudonocardiales</taxon>
        <taxon>Pseudonocardiaceae</taxon>
        <taxon>Kutzneria</taxon>
    </lineage>
</organism>
<dbReference type="RefSeq" id="WP_116181067.1">
    <property type="nucleotide sequence ID" value="NZ_CP144375.1"/>
</dbReference>
<dbReference type="Pfam" id="PF12867">
    <property type="entry name" value="DinB_2"/>
    <property type="match status" value="1"/>
</dbReference>
<reference evidence="2 3" key="1">
    <citation type="submission" date="2018-08" db="EMBL/GenBank/DDBJ databases">
        <title>Genomic Encyclopedia of Archaeal and Bacterial Type Strains, Phase II (KMG-II): from individual species to whole genera.</title>
        <authorList>
            <person name="Goeker M."/>
        </authorList>
    </citation>
    <scope>NUCLEOTIDE SEQUENCE [LARGE SCALE GENOMIC DNA]</scope>
    <source>
        <strain evidence="2 3">DSM 45791</strain>
    </source>
</reference>
<dbReference type="InterPro" id="IPR024775">
    <property type="entry name" value="DinB-like"/>
</dbReference>
<accession>A0A3E0GW39</accession>
<dbReference type="AlphaFoldDB" id="A0A3E0GW39"/>
<dbReference type="OrthoDB" id="5022306at2"/>
<dbReference type="InterPro" id="IPR034660">
    <property type="entry name" value="DinB/YfiT-like"/>
</dbReference>
<evidence type="ECO:0000259" key="1">
    <source>
        <dbReference type="Pfam" id="PF12867"/>
    </source>
</evidence>
<dbReference type="SUPFAM" id="SSF109854">
    <property type="entry name" value="DinB/YfiT-like putative metalloenzymes"/>
    <property type="match status" value="1"/>
</dbReference>
<proteinExistence type="predicted"/>
<dbReference type="EMBL" id="QUNO01000023">
    <property type="protein sequence ID" value="REH30723.1"/>
    <property type="molecule type" value="Genomic_DNA"/>
</dbReference>
<protein>
    <submittedName>
        <fullName evidence="2">DinB family protein</fullName>
    </submittedName>
</protein>
<evidence type="ECO:0000313" key="3">
    <source>
        <dbReference type="Proteomes" id="UP000256269"/>
    </source>
</evidence>